<dbReference type="GO" id="GO:0005524">
    <property type="term" value="F:ATP binding"/>
    <property type="evidence" value="ECO:0007669"/>
    <property type="project" value="UniProtKB-KW"/>
</dbReference>
<evidence type="ECO:0000259" key="16">
    <source>
        <dbReference type="PROSITE" id="PS50109"/>
    </source>
</evidence>
<keyword evidence="12" id="KW-0902">Two-component regulatory system</keyword>
<keyword evidence="13 15" id="KW-0472">Membrane</keyword>
<dbReference type="PROSITE" id="PS50109">
    <property type="entry name" value="HIS_KIN"/>
    <property type="match status" value="1"/>
</dbReference>
<organism evidence="18">
    <name type="scientific">Bacillus licheniformis</name>
    <dbReference type="NCBI Taxonomy" id="1402"/>
    <lineage>
        <taxon>Bacteria</taxon>
        <taxon>Bacillati</taxon>
        <taxon>Bacillota</taxon>
        <taxon>Bacilli</taxon>
        <taxon>Bacillales</taxon>
        <taxon>Bacillaceae</taxon>
        <taxon>Bacillus</taxon>
    </lineage>
</organism>
<dbReference type="Gene3D" id="1.10.287.130">
    <property type="match status" value="1"/>
</dbReference>
<keyword evidence="6" id="KW-0808">Transferase</keyword>
<evidence type="ECO:0000256" key="7">
    <source>
        <dbReference type="ARBA" id="ARBA00022692"/>
    </source>
</evidence>
<dbReference type="SUPFAM" id="SSF55874">
    <property type="entry name" value="ATPase domain of HSP90 chaperone/DNA topoisomerase II/histidine kinase"/>
    <property type="match status" value="1"/>
</dbReference>
<evidence type="ECO:0000256" key="12">
    <source>
        <dbReference type="ARBA" id="ARBA00023012"/>
    </source>
</evidence>
<dbReference type="InterPro" id="IPR050398">
    <property type="entry name" value="HssS/ArlS-like"/>
</dbReference>
<dbReference type="Pfam" id="PF00512">
    <property type="entry name" value="HisKA"/>
    <property type="match status" value="1"/>
</dbReference>
<proteinExistence type="predicted"/>
<feature type="coiled-coil region" evidence="14">
    <location>
        <begin position="96"/>
        <end position="123"/>
    </location>
</feature>
<dbReference type="SUPFAM" id="SSF47384">
    <property type="entry name" value="Homodimeric domain of signal transducing histidine kinase"/>
    <property type="match status" value="1"/>
</dbReference>
<evidence type="ECO:0000256" key="11">
    <source>
        <dbReference type="ARBA" id="ARBA00022989"/>
    </source>
</evidence>
<evidence type="ECO:0000256" key="10">
    <source>
        <dbReference type="ARBA" id="ARBA00022840"/>
    </source>
</evidence>
<dbReference type="CDD" id="cd00082">
    <property type="entry name" value="HisKA"/>
    <property type="match status" value="1"/>
</dbReference>
<evidence type="ECO:0000256" key="8">
    <source>
        <dbReference type="ARBA" id="ARBA00022741"/>
    </source>
</evidence>
<dbReference type="InterPro" id="IPR036097">
    <property type="entry name" value="HisK_dim/P_sf"/>
</dbReference>
<evidence type="ECO:0000256" key="6">
    <source>
        <dbReference type="ARBA" id="ARBA00022679"/>
    </source>
</evidence>
<reference evidence="18" key="1">
    <citation type="submission" date="1999-03" db="EMBL/GenBank/DDBJ databases">
        <authorList>
            <person name="Klens A."/>
            <person name="Marahiel M.A."/>
        </authorList>
    </citation>
    <scope>NUCLEOTIDE SEQUENCE</scope>
    <source>
        <strain evidence="18">ATCC 10716</strain>
    </source>
</reference>
<dbReference type="InterPro" id="IPR003660">
    <property type="entry name" value="HAMP_dom"/>
</dbReference>
<keyword evidence="5" id="KW-0597">Phosphoprotein</keyword>
<protein>
    <recommendedName>
        <fullName evidence="3">histidine kinase</fullName>
        <ecNumber evidence="3">2.7.13.3</ecNumber>
    </recommendedName>
</protein>
<feature type="domain" description="HAMP" evidence="17">
    <location>
        <begin position="56"/>
        <end position="108"/>
    </location>
</feature>
<evidence type="ECO:0000256" key="1">
    <source>
        <dbReference type="ARBA" id="ARBA00000085"/>
    </source>
</evidence>
<feature type="domain" description="Histidine kinase" evidence="16">
    <location>
        <begin position="123"/>
        <end position="306"/>
    </location>
</feature>
<evidence type="ECO:0000256" key="9">
    <source>
        <dbReference type="ARBA" id="ARBA00022777"/>
    </source>
</evidence>
<keyword evidence="9" id="KW-0418">Kinase</keyword>
<keyword evidence="4" id="KW-1003">Cell membrane</keyword>
<feature type="transmembrane region" description="Helical" evidence="15">
    <location>
        <begin position="31"/>
        <end position="53"/>
    </location>
</feature>
<evidence type="ECO:0000256" key="13">
    <source>
        <dbReference type="ARBA" id="ARBA00023136"/>
    </source>
</evidence>
<sequence>MRKMLTDKKLLLLILQCAAIAALLFIYMKTASLGVFSTMLFIFLFAVTALLFTMRLRFIDRLKLIETELKRVADGNLRRRLLAKGGQPFNEIIFSINELIEQLEKVQINAAKSEAARKRLLSNISHDIRTPLTSIIGYVDALKDGVASSEEEKQEYLNILSKKSNSLKQLIDEIFNMAKLDANEVQLKTEFFDLAEVARETLIDFLPELKKHDIDLNVQIPEKKCFVIADRLSLIRVIENIVRNGIHYGKAGKVLGIELTESEHEYQLLIWDQGPGIPEARLKTCLIECTAETGREALMTGAAWGLPSPNRSSKKTADAYGHRASRGKKRRLVFRCLNKTISNHLRIN</sequence>
<keyword evidence="8" id="KW-0547">Nucleotide-binding</keyword>
<evidence type="ECO:0000313" key="18">
    <source>
        <dbReference type="EMBL" id="AAD21212.2"/>
    </source>
</evidence>
<evidence type="ECO:0000259" key="17">
    <source>
        <dbReference type="PROSITE" id="PS50885"/>
    </source>
</evidence>
<dbReference type="PIR" id="T31681">
    <property type="entry name" value="T31681"/>
</dbReference>
<dbReference type="EMBL" id="AF007865">
    <property type="protein sequence ID" value="AAD21212.2"/>
    <property type="molecule type" value="Genomic_DNA"/>
</dbReference>
<dbReference type="SMART" id="SM00388">
    <property type="entry name" value="HisKA"/>
    <property type="match status" value="1"/>
</dbReference>
<evidence type="ECO:0000256" key="2">
    <source>
        <dbReference type="ARBA" id="ARBA00004651"/>
    </source>
</evidence>
<evidence type="ECO:0000256" key="14">
    <source>
        <dbReference type="SAM" id="Coils"/>
    </source>
</evidence>
<dbReference type="EC" id="2.7.13.3" evidence="3"/>
<dbReference type="InterPro" id="IPR003661">
    <property type="entry name" value="HisK_dim/P_dom"/>
</dbReference>
<name>Q9X2L1_BACLI</name>
<evidence type="ECO:0000256" key="15">
    <source>
        <dbReference type="SAM" id="Phobius"/>
    </source>
</evidence>
<keyword evidence="14" id="KW-0175">Coiled coil</keyword>
<dbReference type="InterPro" id="IPR003594">
    <property type="entry name" value="HATPase_dom"/>
</dbReference>
<accession>Q9X2L1</accession>
<dbReference type="PROSITE" id="PS50885">
    <property type="entry name" value="HAMP"/>
    <property type="match status" value="1"/>
</dbReference>
<evidence type="ECO:0000256" key="4">
    <source>
        <dbReference type="ARBA" id="ARBA00022475"/>
    </source>
</evidence>
<dbReference type="GO" id="GO:0005886">
    <property type="term" value="C:plasma membrane"/>
    <property type="evidence" value="ECO:0007669"/>
    <property type="project" value="UniProtKB-SubCell"/>
</dbReference>
<dbReference type="InterPro" id="IPR036890">
    <property type="entry name" value="HATPase_C_sf"/>
</dbReference>
<dbReference type="Pfam" id="PF02518">
    <property type="entry name" value="HATPase_c"/>
    <property type="match status" value="1"/>
</dbReference>
<dbReference type="InterPro" id="IPR005467">
    <property type="entry name" value="His_kinase_dom"/>
</dbReference>
<gene>
    <name evidence="18" type="primary">bacS</name>
</gene>
<dbReference type="PANTHER" id="PTHR45528">
    <property type="entry name" value="SENSOR HISTIDINE KINASE CPXA"/>
    <property type="match status" value="1"/>
</dbReference>
<dbReference type="FunFam" id="1.10.287.130:FF:000001">
    <property type="entry name" value="Two-component sensor histidine kinase"/>
    <property type="match status" value="1"/>
</dbReference>
<keyword evidence="10" id="KW-0067">ATP-binding</keyword>
<keyword evidence="11 15" id="KW-1133">Transmembrane helix</keyword>
<dbReference type="PANTHER" id="PTHR45528:SF8">
    <property type="entry name" value="HISTIDINE KINASE"/>
    <property type="match status" value="1"/>
</dbReference>
<dbReference type="Gene3D" id="3.30.565.10">
    <property type="entry name" value="Histidine kinase-like ATPase, C-terminal domain"/>
    <property type="match status" value="1"/>
</dbReference>
<comment type="catalytic activity">
    <reaction evidence="1">
        <text>ATP + protein L-histidine = ADP + protein N-phospho-L-histidine.</text>
        <dbReference type="EC" id="2.7.13.3"/>
    </reaction>
</comment>
<keyword evidence="7 15" id="KW-0812">Transmembrane</keyword>
<evidence type="ECO:0000256" key="5">
    <source>
        <dbReference type="ARBA" id="ARBA00022553"/>
    </source>
</evidence>
<dbReference type="AlphaFoldDB" id="Q9X2L1"/>
<dbReference type="GO" id="GO:0000155">
    <property type="term" value="F:phosphorelay sensor kinase activity"/>
    <property type="evidence" value="ECO:0007669"/>
    <property type="project" value="InterPro"/>
</dbReference>
<comment type="subcellular location">
    <subcellularLocation>
        <location evidence="2">Cell membrane</location>
        <topology evidence="2">Multi-pass membrane protein</topology>
    </subcellularLocation>
</comment>
<evidence type="ECO:0000256" key="3">
    <source>
        <dbReference type="ARBA" id="ARBA00012438"/>
    </source>
</evidence>